<dbReference type="Pfam" id="PF08100">
    <property type="entry name" value="Dimerisation"/>
    <property type="match status" value="1"/>
</dbReference>
<dbReference type="RefSeq" id="WP_148903194.1">
    <property type="nucleotide sequence ID" value="NZ_VSZQ01000093.1"/>
</dbReference>
<evidence type="ECO:0000256" key="2">
    <source>
        <dbReference type="ARBA" id="ARBA00022679"/>
    </source>
</evidence>
<feature type="domain" description="O-methyltransferase dimerisation" evidence="5">
    <location>
        <begin position="19"/>
        <end position="91"/>
    </location>
</feature>
<gene>
    <name evidence="6" type="ORF">FY004_18400</name>
</gene>
<name>A0A5D4JEH0_9ACTN</name>
<dbReference type="InterPro" id="IPR036388">
    <property type="entry name" value="WH-like_DNA-bd_sf"/>
</dbReference>
<evidence type="ECO:0000256" key="1">
    <source>
        <dbReference type="ARBA" id="ARBA00022603"/>
    </source>
</evidence>
<dbReference type="Gene3D" id="1.10.287.1350">
    <property type="match status" value="1"/>
</dbReference>
<reference evidence="6 7" key="1">
    <citation type="submission" date="2019-08" db="EMBL/GenBank/DDBJ databases">
        <title>Draft genome for granaticin producer strain Streptomyces parvus C05.</title>
        <authorList>
            <person name="Gonzalez-Pimentel J.L."/>
        </authorList>
    </citation>
    <scope>NUCLEOTIDE SEQUENCE [LARGE SCALE GENOMIC DNA]</scope>
    <source>
        <strain evidence="6 7">C05</strain>
    </source>
</reference>
<dbReference type="SUPFAM" id="SSF53335">
    <property type="entry name" value="S-adenosyl-L-methionine-dependent methyltransferases"/>
    <property type="match status" value="1"/>
</dbReference>
<keyword evidence="3" id="KW-0949">S-adenosyl-L-methionine</keyword>
<evidence type="ECO:0000313" key="7">
    <source>
        <dbReference type="Proteomes" id="UP000323242"/>
    </source>
</evidence>
<keyword evidence="2 6" id="KW-0808">Transferase</keyword>
<dbReference type="GO" id="GO:0008171">
    <property type="term" value="F:O-methyltransferase activity"/>
    <property type="evidence" value="ECO:0007669"/>
    <property type="project" value="InterPro"/>
</dbReference>
<dbReference type="GO" id="GO:0032259">
    <property type="term" value="P:methylation"/>
    <property type="evidence" value="ECO:0007669"/>
    <property type="project" value="UniProtKB-KW"/>
</dbReference>
<dbReference type="InterPro" id="IPR029063">
    <property type="entry name" value="SAM-dependent_MTases_sf"/>
</dbReference>
<dbReference type="Proteomes" id="UP000323242">
    <property type="component" value="Unassembled WGS sequence"/>
</dbReference>
<dbReference type="EMBL" id="VSZQ01000093">
    <property type="protein sequence ID" value="TYR62725.1"/>
    <property type="molecule type" value="Genomic_DNA"/>
</dbReference>
<evidence type="ECO:0000313" key="6">
    <source>
        <dbReference type="EMBL" id="TYR62725.1"/>
    </source>
</evidence>
<dbReference type="Gene3D" id="1.10.10.10">
    <property type="entry name" value="Winged helix-like DNA-binding domain superfamily/Winged helix DNA-binding domain"/>
    <property type="match status" value="1"/>
</dbReference>
<dbReference type="InterPro" id="IPR016461">
    <property type="entry name" value="COMT-like"/>
</dbReference>
<dbReference type="SUPFAM" id="SSF46785">
    <property type="entry name" value="Winged helix' DNA-binding domain"/>
    <property type="match status" value="1"/>
</dbReference>
<dbReference type="PROSITE" id="PS51683">
    <property type="entry name" value="SAM_OMT_II"/>
    <property type="match status" value="1"/>
</dbReference>
<organism evidence="6 7">
    <name type="scientific">Streptomyces parvus</name>
    <dbReference type="NCBI Taxonomy" id="66428"/>
    <lineage>
        <taxon>Bacteria</taxon>
        <taxon>Bacillati</taxon>
        <taxon>Actinomycetota</taxon>
        <taxon>Actinomycetes</taxon>
        <taxon>Kitasatosporales</taxon>
        <taxon>Streptomycetaceae</taxon>
        <taxon>Streptomyces</taxon>
    </lineage>
</organism>
<dbReference type="InterPro" id="IPR001077">
    <property type="entry name" value="COMT_C"/>
</dbReference>
<comment type="caution">
    <text evidence="6">The sequence shown here is derived from an EMBL/GenBank/DDBJ whole genome shotgun (WGS) entry which is preliminary data.</text>
</comment>
<dbReference type="PANTHER" id="PTHR43712">
    <property type="entry name" value="PUTATIVE (AFU_ORTHOLOGUE AFUA_4G14580)-RELATED"/>
    <property type="match status" value="1"/>
</dbReference>
<protein>
    <submittedName>
        <fullName evidence="6">Methyltransferase domain-containing protein</fullName>
    </submittedName>
</protein>
<dbReference type="Pfam" id="PF00891">
    <property type="entry name" value="Methyltransf_2"/>
    <property type="match status" value="1"/>
</dbReference>
<dbReference type="PIRSF" id="PIRSF005739">
    <property type="entry name" value="O-mtase"/>
    <property type="match status" value="1"/>
</dbReference>
<dbReference type="AlphaFoldDB" id="A0A5D4JEH0"/>
<evidence type="ECO:0000256" key="3">
    <source>
        <dbReference type="ARBA" id="ARBA00022691"/>
    </source>
</evidence>
<keyword evidence="7" id="KW-1185">Reference proteome</keyword>
<accession>A0A5D4JEH0</accession>
<dbReference type="Gene3D" id="3.40.50.150">
    <property type="entry name" value="Vaccinia Virus protein VP39"/>
    <property type="match status" value="1"/>
</dbReference>
<feature type="domain" description="O-methyltransferase C-terminal" evidence="4">
    <location>
        <begin position="115"/>
        <end position="323"/>
    </location>
</feature>
<dbReference type="InterPro" id="IPR012967">
    <property type="entry name" value="COMT_dimerisation"/>
</dbReference>
<keyword evidence="1 6" id="KW-0489">Methyltransferase</keyword>
<sequence length="343" mass="36751">MTERATSTTPSLERRLRETVTGYRRSQVIYTAVKLGIPDALLPGPLTPDALARVCGANPQVLPRFLAVLAAEELLAEADSRYALTPLGAELCSSNSGGGLADWVVTVCEEQFFAWGHALHTVRTGHPAFDEAYGMSFWEYLGQNRTAADAYEAGMAGSIRDACELVVQAYDFTGVQHIVDVGAGRGMLTMQLLAAQEQVTVTLVDLPDVVERAGKALREAGHGDRWKVAPGSFLEELPSGGDLYVLCRVLADWGNDEARRILTNCRRAMSPGARLLIAEGLSRAERGAAGARGMLDLHLLLLIGGQERTEGELASLLTECGFEPGLVTHAPHGRVSLVEAVAT</sequence>
<evidence type="ECO:0000259" key="5">
    <source>
        <dbReference type="Pfam" id="PF08100"/>
    </source>
</evidence>
<dbReference type="CDD" id="cd02440">
    <property type="entry name" value="AdoMet_MTases"/>
    <property type="match status" value="1"/>
</dbReference>
<evidence type="ECO:0000259" key="4">
    <source>
        <dbReference type="Pfam" id="PF00891"/>
    </source>
</evidence>
<dbReference type="PANTHER" id="PTHR43712:SF2">
    <property type="entry name" value="O-METHYLTRANSFERASE CICE"/>
    <property type="match status" value="1"/>
</dbReference>
<dbReference type="GO" id="GO:0046983">
    <property type="term" value="F:protein dimerization activity"/>
    <property type="evidence" value="ECO:0007669"/>
    <property type="project" value="InterPro"/>
</dbReference>
<dbReference type="InterPro" id="IPR036390">
    <property type="entry name" value="WH_DNA-bd_sf"/>
</dbReference>
<proteinExistence type="predicted"/>